<keyword evidence="1" id="KW-0378">Hydrolase</keyword>
<dbReference type="Proteomes" id="UP000790377">
    <property type="component" value="Unassembled WGS sequence"/>
</dbReference>
<organism evidence="1 2">
    <name type="scientific">Hygrophoropsis aurantiaca</name>
    <dbReference type="NCBI Taxonomy" id="72124"/>
    <lineage>
        <taxon>Eukaryota</taxon>
        <taxon>Fungi</taxon>
        <taxon>Dikarya</taxon>
        <taxon>Basidiomycota</taxon>
        <taxon>Agaricomycotina</taxon>
        <taxon>Agaricomycetes</taxon>
        <taxon>Agaricomycetidae</taxon>
        <taxon>Boletales</taxon>
        <taxon>Coniophorineae</taxon>
        <taxon>Hygrophoropsidaceae</taxon>
        <taxon>Hygrophoropsis</taxon>
    </lineage>
</organism>
<comment type="caution">
    <text evidence="1">The sequence shown here is derived from an EMBL/GenBank/DDBJ whole genome shotgun (WGS) entry which is preliminary data.</text>
</comment>
<accession>A0ACB8A5N4</accession>
<evidence type="ECO:0000313" key="2">
    <source>
        <dbReference type="Proteomes" id="UP000790377"/>
    </source>
</evidence>
<name>A0ACB8A5N4_9AGAM</name>
<keyword evidence="2" id="KW-1185">Reference proteome</keyword>
<gene>
    <name evidence="1" type="ORF">BJ138DRAFT_1103430</name>
</gene>
<sequence length="1114" mass="119044">MQLSRKLTGLLTLLTFHLQVQAQSAPTVDLGYASYQGAVDTTTNITSFLGIRYAAPPIGDLRWQAPQPPATVSGVQQATTQPNECYQAPTGNSSTNPFIMSKRAVVESEDCLFLNVYTPGDSVSAASSGDGLPVVVWIHGGGYIAGAASGFNGADLIVDSNYNVITVLIQYRLGLFGFLPGEAVKADGALNAGLLDQNYALQWVQEHIAAFGGDPAKVTIWGESAGAGSVLQHLVAHGGNTQPPLFRAAMTSSTFLPSQYGYNEQIPEMLYNEVATGANCTTLACLREAPVDALQTLNYNLNLAGFYGASAFVPVVDGTFIVERPTVTIAKGKLNGEALLSVTNTYEGTIFVNLPEVANTDVDTYATTLFPGFGPEQSAEAAGIYGATMLGATDDALAIGVMGESIFICPTYYLLKAFGSRAWKGEFAIPPGEHGNDIPYYFTSQNPPYNNAQFITAFSGGFLSFATSMDVNQKVYADDITPQWNSWSEGMTEMLFNETAAGAPVVQPTTTSADVLARCASQDNITIRIFGLFPIHHWAVIYHGCHNNRMNELLAGWAVIYHGCHNNIDQFSGCSVEVHKQDQMQPVESRQQAFSWHRLHISLIICTGNPKSCHISFSRQLAKLISNSQEEAKAQSAPTVNLGYASYQGAVDTTTNTTSFLGIRYAAPPIGDLRWQAPQPPATVSGVQQATTQPNECYQAPTGNSSTNPFIMSKRAVVESEDCLFLNVYTPGGSVSAASSGDGLPVVVWIHGGGYIAGAASSYNGADLIVDSNYNVIIVLIQYRLGLFEHIAAFGGDPAKVTIWGESAGAGSVLQHLVAHGGNTQPPLFRAAITSSTFLPSQYGYNEQIPEMLYNEVATGANCTTLACLREAPVDALQTLNYNLNLAGFYGASAFVPVVDGTFIVERPTVTIAKGKLNGEALLSVTNTYEGTIFVNLPEVANTDVDTYATTLFPGFGPEQSAEAAGIYGATMPGATDDALAIGVMGESTFICPTYYLLKAFGSRAWKGEFAIPPGEHGDDIPYYFTSQNPPYNNSQFITAFSGGFLSFATSMDVNQKVYADDITPQWNSWSEGMTQMLFNETTARAPVVQPTTTSADVLARCAFWDSVAAYSAQ</sequence>
<proteinExistence type="predicted"/>
<protein>
    <submittedName>
        <fullName evidence="1">Alpha/Beta hydrolase protein</fullName>
    </submittedName>
</protein>
<evidence type="ECO:0000313" key="1">
    <source>
        <dbReference type="EMBL" id="KAH7908532.1"/>
    </source>
</evidence>
<reference evidence="1" key="1">
    <citation type="journal article" date="2021" name="New Phytol.">
        <title>Evolutionary innovations through gain and loss of genes in the ectomycorrhizal Boletales.</title>
        <authorList>
            <person name="Wu G."/>
            <person name="Miyauchi S."/>
            <person name="Morin E."/>
            <person name="Kuo A."/>
            <person name="Drula E."/>
            <person name="Varga T."/>
            <person name="Kohler A."/>
            <person name="Feng B."/>
            <person name="Cao Y."/>
            <person name="Lipzen A."/>
            <person name="Daum C."/>
            <person name="Hundley H."/>
            <person name="Pangilinan J."/>
            <person name="Johnson J."/>
            <person name="Barry K."/>
            <person name="LaButti K."/>
            <person name="Ng V."/>
            <person name="Ahrendt S."/>
            <person name="Min B."/>
            <person name="Choi I.G."/>
            <person name="Park H."/>
            <person name="Plett J.M."/>
            <person name="Magnuson J."/>
            <person name="Spatafora J.W."/>
            <person name="Nagy L.G."/>
            <person name="Henrissat B."/>
            <person name="Grigoriev I.V."/>
            <person name="Yang Z.L."/>
            <person name="Xu J."/>
            <person name="Martin F.M."/>
        </authorList>
    </citation>
    <scope>NUCLEOTIDE SEQUENCE</scope>
    <source>
        <strain evidence="1">ATCC 28755</strain>
    </source>
</reference>
<dbReference type="EMBL" id="MU267816">
    <property type="protein sequence ID" value="KAH7908532.1"/>
    <property type="molecule type" value="Genomic_DNA"/>
</dbReference>